<dbReference type="STRING" id="1423744.FC86_GL000597"/>
<dbReference type="PATRIC" id="fig|1423744.4.peg.614"/>
<evidence type="ECO:0000313" key="3">
    <source>
        <dbReference type="Proteomes" id="UP000051378"/>
    </source>
</evidence>
<protein>
    <recommendedName>
        <fullName evidence="1">AAA domain-containing protein</fullName>
    </recommendedName>
</protein>
<dbReference type="CDD" id="cd02042">
    <property type="entry name" value="ParAB_family"/>
    <property type="match status" value="1"/>
</dbReference>
<dbReference type="InterPro" id="IPR050678">
    <property type="entry name" value="DNA_Partitioning_ATPase"/>
</dbReference>
<dbReference type="PANTHER" id="PTHR13696">
    <property type="entry name" value="P-LOOP CONTAINING NUCLEOSIDE TRIPHOSPHATE HYDROLASE"/>
    <property type="match status" value="1"/>
</dbReference>
<dbReference type="PANTHER" id="PTHR13696:SF99">
    <property type="entry name" value="COBYRINIC ACID AC-DIAMIDE SYNTHASE"/>
    <property type="match status" value="1"/>
</dbReference>
<dbReference type="SUPFAM" id="SSF52540">
    <property type="entry name" value="P-loop containing nucleoside triphosphate hydrolases"/>
    <property type="match status" value="1"/>
</dbReference>
<dbReference type="Proteomes" id="UP000051378">
    <property type="component" value="Unassembled WGS sequence"/>
</dbReference>
<proteinExistence type="predicted"/>
<accession>A0A0R2DIZ9</accession>
<evidence type="ECO:0000259" key="1">
    <source>
        <dbReference type="Pfam" id="PF13614"/>
    </source>
</evidence>
<dbReference type="InterPro" id="IPR027417">
    <property type="entry name" value="P-loop_NTPase"/>
</dbReference>
<reference evidence="2 3" key="1">
    <citation type="journal article" date="2015" name="Genome Announc.">
        <title>Expanding the biotechnology potential of lactobacilli through comparative genomics of 213 strains and associated genera.</title>
        <authorList>
            <person name="Sun Z."/>
            <person name="Harris H.M."/>
            <person name="McCann A."/>
            <person name="Guo C."/>
            <person name="Argimon S."/>
            <person name="Zhang W."/>
            <person name="Yang X."/>
            <person name="Jeffery I.B."/>
            <person name="Cooney J.C."/>
            <person name="Kagawa T.F."/>
            <person name="Liu W."/>
            <person name="Song Y."/>
            <person name="Salvetti E."/>
            <person name="Wrobel A."/>
            <person name="Rasinkangas P."/>
            <person name="Parkhill J."/>
            <person name="Rea M.C."/>
            <person name="O'Sullivan O."/>
            <person name="Ritari J."/>
            <person name="Douillard F.P."/>
            <person name="Paul Ross R."/>
            <person name="Yang R."/>
            <person name="Briner A.E."/>
            <person name="Felis G.E."/>
            <person name="de Vos W.M."/>
            <person name="Barrangou R."/>
            <person name="Klaenhammer T.R."/>
            <person name="Caufield P.W."/>
            <person name="Cui Y."/>
            <person name="Zhang H."/>
            <person name="O'Toole P.W."/>
        </authorList>
    </citation>
    <scope>NUCLEOTIDE SEQUENCE [LARGE SCALE GENOMIC DNA]</scope>
    <source>
        <strain evidence="2 3">DSM 23037</strain>
    </source>
</reference>
<keyword evidence="3" id="KW-1185">Reference proteome</keyword>
<feature type="domain" description="AAA" evidence="1">
    <location>
        <begin position="7"/>
        <end position="173"/>
    </location>
</feature>
<dbReference type="Pfam" id="PF13614">
    <property type="entry name" value="AAA_31"/>
    <property type="match status" value="1"/>
</dbReference>
<comment type="caution">
    <text evidence="2">The sequence shown here is derived from an EMBL/GenBank/DDBJ whole genome shotgun (WGS) entry which is preliminary data.</text>
</comment>
<evidence type="ECO:0000313" key="2">
    <source>
        <dbReference type="EMBL" id="KRN04066.1"/>
    </source>
</evidence>
<dbReference type="InterPro" id="IPR025669">
    <property type="entry name" value="AAA_dom"/>
</dbReference>
<sequence>MLWEVIMKIISFAAVKGGVGKTTLTFNFAEYLIGQGKKVLLVDSDHQGSLSHIYGALTETDTLYDVFTGQNIDLHKINDQLSILPSSPELDRLEATLATRNNQNLLFMMWLQDNVEEIQDFDYILIDCHPDFMTITKNMIAVSHYVISPLEPSEFGFMNLGIFNARMEELKQETIDIRTRESYIDAKTLYVPNMIKHNTKSSREFLDSVAQFDNVATDLSVPYREVFNKSTLENKSVFTLLEEQNNQSAHTLYKQLDDIFSHLTERISQ</sequence>
<dbReference type="Gene3D" id="3.40.50.300">
    <property type="entry name" value="P-loop containing nucleotide triphosphate hydrolases"/>
    <property type="match status" value="1"/>
</dbReference>
<name>A0A0R2DIZ9_9LACO</name>
<dbReference type="AlphaFoldDB" id="A0A0R2DIZ9"/>
<gene>
    <name evidence="2" type="ORF">FC86_GL000597</name>
</gene>
<dbReference type="EMBL" id="AYZL01000019">
    <property type="protein sequence ID" value="KRN04066.1"/>
    <property type="molecule type" value="Genomic_DNA"/>
</dbReference>
<organism evidence="2 3">
    <name type="scientific">Holzapfeliella floricola DSM 23037 = JCM 16512</name>
    <dbReference type="NCBI Taxonomy" id="1423744"/>
    <lineage>
        <taxon>Bacteria</taxon>
        <taxon>Bacillati</taxon>
        <taxon>Bacillota</taxon>
        <taxon>Bacilli</taxon>
        <taxon>Lactobacillales</taxon>
        <taxon>Lactobacillaceae</taxon>
        <taxon>Holzapfeliella</taxon>
    </lineage>
</organism>